<dbReference type="EMBL" id="KV454018">
    <property type="protein sequence ID" value="ODV93404.1"/>
    <property type="molecule type" value="Genomic_DNA"/>
</dbReference>
<dbReference type="OrthoDB" id="3980787at2759"/>
<evidence type="ECO:0000256" key="1">
    <source>
        <dbReference type="SAM" id="MobiDB-lite"/>
    </source>
</evidence>
<accession>A0A1E4TNS5</accession>
<gene>
    <name evidence="2" type="ORF">PACTADRAFT_5186</name>
</gene>
<organism evidence="2 3">
    <name type="scientific">Pachysolen tannophilus NRRL Y-2460</name>
    <dbReference type="NCBI Taxonomy" id="669874"/>
    <lineage>
        <taxon>Eukaryota</taxon>
        <taxon>Fungi</taxon>
        <taxon>Dikarya</taxon>
        <taxon>Ascomycota</taxon>
        <taxon>Saccharomycotina</taxon>
        <taxon>Pichiomycetes</taxon>
        <taxon>Pachysolenaceae</taxon>
        <taxon>Pachysolen</taxon>
    </lineage>
</organism>
<evidence type="ECO:0000313" key="2">
    <source>
        <dbReference type="EMBL" id="ODV93404.1"/>
    </source>
</evidence>
<proteinExistence type="predicted"/>
<reference evidence="3" key="1">
    <citation type="submission" date="2016-05" db="EMBL/GenBank/DDBJ databases">
        <title>Comparative genomics of biotechnologically important yeasts.</title>
        <authorList>
            <consortium name="DOE Joint Genome Institute"/>
            <person name="Riley R."/>
            <person name="Haridas S."/>
            <person name="Wolfe K.H."/>
            <person name="Lopes M.R."/>
            <person name="Hittinger C.T."/>
            <person name="Goker M."/>
            <person name="Salamov A."/>
            <person name="Wisecaver J."/>
            <person name="Long T.M."/>
            <person name="Aerts A.L."/>
            <person name="Barry K."/>
            <person name="Choi C."/>
            <person name="Clum A."/>
            <person name="Coughlan A.Y."/>
            <person name="Deshpande S."/>
            <person name="Douglass A.P."/>
            <person name="Hanson S.J."/>
            <person name="Klenk H.-P."/>
            <person name="Labutti K."/>
            <person name="Lapidus A."/>
            <person name="Lindquist E."/>
            <person name="Lipzen A."/>
            <person name="Meier-Kolthoff J.P."/>
            <person name="Ohm R.A."/>
            <person name="Otillar R.P."/>
            <person name="Pangilinan J."/>
            <person name="Peng Y."/>
            <person name="Rokas A."/>
            <person name="Rosa C.A."/>
            <person name="Scheuner C."/>
            <person name="Sibirny A.A."/>
            <person name="Slot J.C."/>
            <person name="Stielow J.B."/>
            <person name="Sun H."/>
            <person name="Kurtzman C.P."/>
            <person name="Blackwell M."/>
            <person name="Grigoriev I.V."/>
            <person name="Jeffries T.W."/>
        </authorList>
    </citation>
    <scope>NUCLEOTIDE SEQUENCE [LARGE SCALE GENOMIC DNA]</scope>
    <source>
        <strain evidence="3">NRRL Y-2460</strain>
    </source>
</reference>
<name>A0A1E4TNS5_PACTA</name>
<feature type="compositionally biased region" description="Polar residues" evidence="1">
    <location>
        <begin position="213"/>
        <end position="224"/>
    </location>
</feature>
<feature type="region of interest" description="Disordered" evidence="1">
    <location>
        <begin position="188"/>
        <end position="224"/>
    </location>
</feature>
<sequence length="276" mass="30962">MTTGVVKDDDDNNLLMDEDILENTKNSMFSHVRNGNLSYNNKSRSSTVTPLKEIAYFSQNQQRQCFLGGNSDLKSNGKNSILLEEMMGSITGTLNQSADCLTNSGNSFEILEDDKVLGNNTTPMMLEVKLQSPSLSESKFLNMNNSPTRLNNSNRYHYLKRKISKPNIIKHRPSRLDLLDSGLTSFPIDPPNLDSAEPNKDSDGALNGDGALHTNNDQDNSNLDTTHQSSIVLIEDYIEEKKTLNQNKSISILDFKKSIGEIEKKNKEILYHHQVH</sequence>
<dbReference type="AlphaFoldDB" id="A0A1E4TNS5"/>
<keyword evidence="3" id="KW-1185">Reference proteome</keyword>
<evidence type="ECO:0000313" key="3">
    <source>
        <dbReference type="Proteomes" id="UP000094236"/>
    </source>
</evidence>
<dbReference type="Proteomes" id="UP000094236">
    <property type="component" value="Unassembled WGS sequence"/>
</dbReference>
<protein>
    <submittedName>
        <fullName evidence="2">Uncharacterized protein</fullName>
    </submittedName>
</protein>